<dbReference type="RefSeq" id="WP_073306683.1">
    <property type="nucleotide sequence ID" value="NZ_FQWV01000001.1"/>
</dbReference>
<reference evidence="4 5" key="1">
    <citation type="submission" date="2016-11" db="EMBL/GenBank/DDBJ databases">
        <authorList>
            <person name="Jaros S."/>
            <person name="Januszkiewicz K."/>
            <person name="Wedrychowicz H."/>
        </authorList>
    </citation>
    <scope>NUCLEOTIDE SEQUENCE [LARGE SCALE GENOMIC DNA]</scope>
    <source>
        <strain evidence="4 5">DSM 9297</strain>
    </source>
</reference>
<proteinExistence type="predicted"/>
<feature type="transmembrane region" description="Helical" evidence="2">
    <location>
        <begin position="68"/>
        <end position="90"/>
    </location>
</feature>
<feature type="transmembrane region" description="Helical" evidence="2">
    <location>
        <begin position="102"/>
        <end position="119"/>
    </location>
</feature>
<feature type="transmembrane region" description="Helical" evidence="2">
    <location>
        <begin position="179"/>
        <end position="200"/>
    </location>
</feature>
<evidence type="ECO:0000313" key="5">
    <source>
        <dbReference type="Proteomes" id="UP000184357"/>
    </source>
</evidence>
<dbReference type="Gene3D" id="3.30.565.10">
    <property type="entry name" value="Histidine kinase-like ATPase, C-terminal domain"/>
    <property type="match status" value="1"/>
</dbReference>
<keyword evidence="2" id="KW-1133">Transmembrane helix</keyword>
<accession>A0A1M5K2U7</accession>
<evidence type="ECO:0000256" key="2">
    <source>
        <dbReference type="SAM" id="Phobius"/>
    </source>
</evidence>
<keyword evidence="5" id="KW-1185">Reference proteome</keyword>
<feature type="domain" description="Histidine kinase N-terminal 7TM region" evidence="3">
    <location>
        <begin position="20"/>
        <end position="223"/>
    </location>
</feature>
<sequence length="366" mass="38841">MLGTGTTELLAYVLVYAVAIVGCSAALRRAVVIDDDETRRGLVGLLVSSGGWAAAQLAYLLAPPAYQYALYLAGLIVGLTTVGAWLYFASAYTGRAFHRTPAYRRAAVGTYLAIVAVKLTNPVHELYFTAERVATPFVHLAIQQGMAHWVVTGLSYALVTVGFFMLFEQFLEADFDTRPLAALVGVTALPVAFDVVEIASASLLDLSLEPVGVAAFAVGTLYAFDDRFLSVQLSDGVDDGLVYLDEDDRLRSLLLSAFRFAVHNEATRVTVRLTDDGLTVADDGREHSALDPESFFEYGGAVPDAEAGIALPNVRTLARVHGWSATVDGDYEGGVKLVIEDACAEPDPAPKGGDSAPGGAAASRAR</sequence>
<dbReference type="AlphaFoldDB" id="A0A1M5K2U7"/>
<evidence type="ECO:0000256" key="1">
    <source>
        <dbReference type="SAM" id="MobiDB-lite"/>
    </source>
</evidence>
<evidence type="ECO:0000313" key="4">
    <source>
        <dbReference type="EMBL" id="SHG47086.1"/>
    </source>
</evidence>
<organism evidence="4 5">
    <name type="scientific">Halobaculum gomorrense</name>
    <dbReference type="NCBI Taxonomy" id="43928"/>
    <lineage>
        <taxon>Archaea</taxon>
        <taxon>Methanobacteriati</taxon>
        <taxon>Methanobacteriota</taxon>
        <taxon>Stenosarchaea group</taxon>
        <taxon>Halobacteria</taxon>
        <taxon>Halobacteriales</taxon>
        <taxon>Haloferacaceae</taxon>
        <taxon>Halobaculum</taxon>
    </lineage>
</organism>
<dbReference type="STRING" id="43928.SAMN05443636_0357"/>
<keyword evidence="2" id="KW-0472">Membrane</keyword>
<feature type="transmembrane region" description="Helical" evidence="2">
    <location>
        <begin position="43"/>
        <end position="62"/>
    </location>
</feature>
<feature type="compositionally biased region" description="Low complexity" evidence="1">
    <location>
        <begin position="350"/>
        <end position="366"/>
    </location>
</feature>
<name>A0A1M5K2U7_9EURY</name>
<feature type="transmembrane region" description="Helical" evidence="2">
    <location>
        <begin position="146"/>
        <end position="167"/>
    </location>
</feature>
<dbReference type="OrthoDB" id="8127at2157"/>
<protein>
    <submittedName>
        <fullName evidence="4">N-terminal 7TM region of histidine kinase</fullName>
    </submittedName>
</protein>
<dbReference type="Pfam" id="PF16927">
    <property type="entry name" value="HisKA_7TM"/>
    <property type="match status" value="1"/>
</dbReference>
<dbReference type="InterPro" id="IPR031621">
    <property type="entry name" value="HisKA_7TM"/>
</dbReference>
<dbReference type="InterPro" id="IPR036890">
    <property type="entry name" value="HATPase_C_sf"/>
</dbReference>
<gene>
    <name evidence="4" type="ORF">SAMN05443636_0357</name>
</gene>
<dbReference type="Proteomes" id="UP000184357">
    <property type="component" value="Unassembled WGS sequence"/>
</dbReference>
<dbReference type="SUPFAM" id="SSF55874">
    <property type="entry name" value="ATPase domain of HSP90 chaperone/DNA topoisomerase II/histidine kinase"/>
    <property type="match status" value="1"/>
</dbReference>
<dbReference type="EMBL" id="FQWV01000001">
    <property type="protein sequence ID" value="SHG47086.1"/>
    <property type="molecule type" value="Genomic_DNA"/>
</dbReference>
<evidence type="ECO:0000259" key="3">
    <source>
        <dbReference type="Pfam" id="PF16927"/>
    </source>
</evidence>
<keyword evidence="2" id="KW-0812">Transmembrane</keyword>
<feature type="region of interest" description="Disordered" evidence="1">
    <location>
        <begin position="344"/>
        <end position="366"/>
    </location>
</feature>
<feature type="transmembrane region" description="Helical" evidence="2">
    <location>
        <begin position="12"/>
        <end position="31"/>
    </location>
</feature>
<keyword evidence="4" id="KW-0808">Transferase</keyword>
<keyword evidence="4" id="KW-0418">Kinase</keyword>
<dbReference type="GO" id="GO:0016301">
    <property type="term" value="F:kinase activity"/>
    <property type="evidence" value="ECO:0007669"/>
    <property type="project" value="UniProtKB-KW"/>
</dbReference>